<dbReference type="Proteomes" id="UP001165489">
    <property type="component" value="Unassembled WGS sequence"/>
</dbReference>
<evidence type="ECO:0000256" key="8">
    <source>
        <dbReference type="ARBA" id="ARBA00022801"/>
    </source>
</evidence>
<keyword evidence="14" id="KW-1185">Reference proteome</keyword>
<keyword evidence="4" id="KW-0816">Tricarboxylic acid cycle</keyword>
<reference evidence="13" key="1">
    <citation type="submission" date="2022-03" db="EMBL/GenBank/DDBJ databases">
        <title>De novo assembled genomes of Belliella spp. (Cyclobacteriaceae) strains.</title>
        <authorList>
            <person name="Szabo A."/>
            <person name="Korponai K."/>
            <person name="Felfoldi T."/>
        </authorList>
    </citation>
    <scope>NUCLEOTIDE SEQUENCE</scope>
    <source>
        <strain evidence="13">DSM 111904</strain>
    </source>
</reference>
<dbReference type="NCBIfam" id="NF002804">
    <property type="entry name" value="PRK02946.1"/>
    <property type="match status" value="1"/>
</dbReference>
<dbReference type="PANTHER" id="PTHR39559">
    <property type="match status" value="1"/>
</dbReference>
<dbReference type="EC" id="2.7.11.5" evidence="13"/>
<dbReference type="GO" id="GO:0016787">
    <property type="term" value="F:hydrolase activity"/>
    <property type="evidence" value="ECO:0007669"/>
    <property type="project" value="UniProtKB-KW"/>
</dbReference>
<evidence type="ECO:0000256" key="1">
    <source>
        <dbReference type="ARBA" id="ARBA00022435"/>
    </source>
</evidence>
<evidence type="ECO:0000259" key="11">
    <source>
        <dbReference type="Pfam" id="PF06315"/>
    </source>
</evidence>
<evidence type="ECO:0000256" key="10">
    <source>
        <dbReference type="ARBA" id="ARBA00022912"/>
    </source>
</evidence>
<keyword evidence="3" id="KW-0723">Serine/threonine-protein kinase</keyword>
<dbReference type="InterPro" id="IPR046854">
    <property type="entry name" value="AceK_regulatory"/>
</dbReference>
<evidence type="ECO:0000313" key="13">
    <source>
        <dbReference type="EMBL" id="MCH7409275.1"/>
    </source>
</evidence>
<dbReference type="RefSeq" id="WP_241347623.1">
    <property type="nucleotide sequence ID" value="NZ_JAKZGP010000014.1"/>
</dbReference>
<evidence type="ECO:0000256" key="9">
    <source>
        <dbReference type="ARBA" id="ARBA00022840"/>
    </source>
</evidence>
<keyword evidence="6" id="KW-0547">Nucleotide-binding</keyword>
<dbReference type="EC" id="3.1.3.-" evidence="13"/>
<evidence type="ECO:0000256" key="6">
    <source>
        <dbReference type="ARBA" id="ARBA00022741"/>
    </source>
</evidence>
<keyword evidence="9" id="KW-0067">ATP-binding</keyword>
<name>A0ABS9UZA0_9BACT</name>
<dbReference type="Pfam" id="PF20423">
    <property type="entry name" value="AceK_regulatory"/>
    <property type="match status" value="1"/>
</dbReference>
<evidence type="ECO:0000256" key="4">
    <source>
        <dbReference type="ARBA" id="ARBA00022532"/>
    </source>
</evidence>
<feature type="domain" description="Isocitrate dehydrogenase kinase/phosphatase (AceK) kinase" evidence="11">
    <location>
        <begin position="314"/>
        <end position="569"/>
    </location>
</feature>
<evidence type="ECO:0000256" key="2">
    <source>
        <dbReference type="ARBA" id="ARBA00022490"/>
    </source>
</evidence>
<keyword evidence="2" id="KW-0963">Cytoplasm</keyword>
<dbReference type="PANTHER" id="PTHR39559:SF1">
    <property type="entry name" value="ISOCITRATE DEHYDROGENASE KINASE_PHOSPHATASE"/>
    <property type="match status" value="1"/>
</dbReference>
<dbReference type="GO" id="GO:0008772">
    <property type="term" value="F:[isocitrate dehydrogenase (NADP+)] kinase activity"/>
    <property type="evidence" value="ECO:0007669"/>
    <property type="project" value="UniProtKB-EC"/>
</dbReference>
<evidence type="ECO:0000313" key="14">
    <source>
        <dbReference type="Proteomes" id="UP001165489"/>
    </source>
</evidence>
<gene>
    <name evidence="13" type="primary">aceK</name>
    <name evidence="13" type="ORF">MM239_07715</name>
</gene>
<organism evidence="13 14">
    <name type="scientific">Belliella filtrata</name>
    <dbReference type="NCBI Taxonomy" id="2923435"/>
    <lineage>
        <taxon>Bacteria</taxon>
        <taxon>Pseudomonadati</taxon>
        <taxon>Bacteroidota</taxon>
        <taxon>Cytophagia</taxon>
        <taxon>Cytophagales</taxon>
        <taxon>Cyclobacteriaceae</taxon>
        <taxon>Belliella</taxon>
    </lineage>
</organism>
<dbReference type="HAMAP" id="MF_00747">
    <property type="entry name" value="AceK"/>
    <property type="match status" value="1"/>
</dbReference>
<comment type="caution">
    <text evidence="13">The sequence shown here is derived from an EMBL/GenBank/DDBJ whole genome shotgun (WGS) entry which is preliminary data.</text>
</comment>
<dbReference type="EMBL" id="JAKZGP010000014">
    <property type="protein sequence ID" value="MCH7409275.1"/>
    <property type="molecule type" value="Genomic_DNA"/>
</dbReference>
<evidence type="ECO:0000256" key="7">
    <source>
        <dbReference type="ARBA" id="ARBA00022777"/>
    </source>
</evidence>
<evidence type="ECO:0000259" key="12">
    <source>
        <dbReference type="Pfam" id="PF20423"/>
    </source>
</evidence>
<protein>
    <submittedName>
        <fullName evidence="13">Bifunctional isocitrate dehydrogenase kinase/phosphatase</fullName>
        <ecNumber evidence="13">2.7.11.5</ecNumber>
        <ecNumber evidence="13">3.1.3.-</ecNumber>
    </submittedName>
</protein>
<sequence length="579" mass="69050">MNTEREVSLTTTTISKITEGFDHYINEFKKLTVLAPEFFKSRNWTEMQANHRKRLRLYKDLVRSCCNSISNLNTNQREERTFWEEVKKGYSKAILDRQDKELAETFYNSVIRKSMPKLAVDEDLMFVYEGYDTCDLHPNENLYHSYPSSWGLQKIIRQIIQDFDFGVPYFNKEEDIQHLVRAVREVILSRYEPTKDTVTQVLKSVFYRNKAAYLIGRTRVGDKWMPFIIPFLHNDNGVYVDTLIFDPKIMAHMFSFSRSYFMVEVDIPSQMVSFLNAVISHKQIHELYNAIGFNKHGKTEFYRDFLLHLEESGDQFEIAEGIKGMVMTVFTLPSYNIVFKLIKDHFEPPKDMTRQEVKEKYKLVSLHDRVGRMADTHEFEYFTFPLDRMSPKLIQELKNTVNSLLIFTEDKLIIKHLYTERKMIPLNMYLETCDHEDAKFAVEDYGNSILQLAQANIFPGDMMTKNFGVTRQKRVVFYDYDEIEFLTDMNFRWKPRPENYEQIYASTPWYDIARNDIFPEDFKRFMIGRKDVKDHFLQYHEDLFDPDHWKKIQQKITQGELLHAFPYPKEIRFRTDLTA</sequence>
<keyword evidence="1" id="KW-0329">Glyoxylate bypass</keyword>
<evidence type="ECO:0000256" key="3">
    <source>
        <dbReference type="ARBA" id="ARBA00022527"/>
    </source>
</evidence>
<dbReference type="Pfam" id="PF06315">
    <property type="entry name" value="AceK_kinase"/>
    <property type="match status" value="1"/>
</dbReference>
<feature type="domain" description="Isocitrate dehydrogenase kinase/phosphatase (AceK) regulatory" evidence="12">
    <location>
        <begin position="16"/>
        <end position="312"/>
    </location>
</feature>
<keyword evidence="10" id="KW-0904">Protein phosphatase</keyword>
<accession>A0ABS9UZA0</accession>
<dbReference type="InterPro" id="IPR046855">
    <property type="entry name" value="AceK_kinase"/>
</dbReference>
<dbReference type="PIRSF" id="PIRSF000719">
    <property type="entry name" value="AceK"/>
    <property type="match status" value="1"/>
</dbReference>
<evidence type="ECO:0000256" key="5">
    <source>
        <dbReference type="ARBA" id="ARBA00022679"/>
    </source>
</evidence>
<keyword evidence="8 13" id="KW-0378">Hydrolase</keyword>
<dbReference type="InterPro" id="IPR010452">
    <property type="entry name" value="Isocitrate_DH_AceK"/>
</dbReference>
<proteinExistence type="inferred from homology"/>
<keyword evidence="7 13" id="KW-0418">Kinase</keyword>
<keyword evidence="5 13" id="KW-0808">Transferase</keyword>